<comment type="similarity">
    <text evidence="3">Belongs to the NMT1/THI5 family.</text>
</comment>
<comment type="pathway">
    <text evidence="2">Cofactor biosynthesis; thiamine diphosphate biosynthesis.</text>
</comment>
<evidence type="ECO:0000313" key="15">
    <source>
        <dbReference type="Proteomes" id="UP001428290"/>
    </source>
</evidence>
<evidence type="ECO:0000256" key="7">
    <source>
        <dbReference type="ARBA" id="ARBA00022898"/>
    </source>
</evidence>
<dbReference type="Gene3D" id="3.40.190.10">
    <property type="entry name" value="Periplasmic binding protein-like II"/>
    <property type="match status" value="2"/>
</dbReference>
<keyword evidence="12" id="KW-0732">Signal</keyword>
<keyword evidence="6" id="KW-0479">Metal-binding</keyword>
<dbReference type="InterPro" id="IPR015168">
    <property type="entry name" value="SsuA/THI5"/>
</dbReference>
<keyword evidence="5" id="KW-0808">Transferase</keyword>
<dbReference type="PROSITE" id="PS51257">
    <property type="entry name" value="PROKAR_LIPOPROTEIN"/>
    <property type="match status" value="1"/>
</dbReference>
<dbReference type="PANTHER" id="PTHR31528">
    <property type="entry name" value="4-AMINO-5-HYDROXYMETHYL-2-METHYLPYRIMIDINE PHOSPHATE SYNTHASE THI11-RELATED"/>
    <property type="match status" value="1"/>
</dbReference>
<evidence type="ECO:0000256" key="6">
    <source>
        <dbReference type="ARBA" id="ARBA00022723"/>
    </source>
</evidence>
<dbReference type="Proteomes" id="UP001428290">
    <property type="component" value="Unassembled WGS sequence"/>
</dbReference>
<evidence type="ECO:0000256" key="3">
    <source>
        <dbReference type="ARBA" id="ARBA00009406"/>
    </source>
</evidence>
<proteinExistence type="inferred from homology"/>
<keyword evidence="7" id="KW-0663">Pyridoxal phosphate</keyword>
<evidence type="ECO:0000256" key="1">
    <source>
        <dbReference type="ARBA" id="ARBA00003469"/>
    </source>
</evidence>
<evidence type="ECO:0000256" key="8">
    <source>
        <dbReference type="ARBA" id="ARBA00022977"/>
    </source>
</evidence>
<accession>A0ABP9X6A6</accession>
<comment type="subunit">
    <text evidence="4">Homodimer.</text>
</comment>
<evidence type="ECO:0000256" key="9">
    <source>
        <dbReference type="ARBA" id="ARBA00023004"/>
    </source>
</evidence>
<evidence type="ECO:0000256" key="5">
    <source>
        <dbReference type="ARBA" id="ARBA00022679"/>
    </source>
</evidence>
<dbReference type="Pfam" id="PF09084">
    <property type="entry name" value="NMT1"/>
    <property type="match status" value="1"/>
</dbReference>
<comment type="catalytic activity">
    <reaction evidence="11">
        <text>N(6)-(pyridoxal phosphate)-L-lysyl-[4-amino-5-hydroxymethyl-2-methylpyrimidine phosphate synthase] + L-histidyl-[4-amino-5-hydroxymethyl-2-methylpyrimidine phosphate synthase] + 2 Fe(3+) + 4 H2O = L-lysyl-[4-amino-5-hydroxymethyl-2-methylpyrimidine phosphate synthase] + (2S)-2-amino-5-hydroxy-4-oxopentanoyl-[4-amino-5-hydroxymethyl-2-methylpyrimidine phosphate synthase] + 4-amino-2-methyl-5-(phosphooxymethyl)pyrimidine + 3-oxopropanoate + 2 Fe(2+) + 2 H(+)</text>
        <dbReference type="Rhea" id="RHEA:65756"/>
        <dbReference type="Rhea" id="RHEA-COMP:16892"/>
        <dbReference type="Rhea" id="RHEA-COMP:16893"/>
        <dbReference type="Rhea" id="RHEA-COMP:16894"/>
        <dbReference type="Rhea" id="RHEA-COMP:16895"/>
        <dbReference type="ChEBI" id="CHEBI:15377"/>
        <dbReference type="ChEBI" id="CHEBI:15378"/>
        <dbReference type="ChEBI" id="CHEBI:29033"/>
        <dbReference type="ChEBI" id="CHEBI:29034"/>
        <dbReference type="ChEBI" id="CHEBI:29969"/>
        <dbReference type="ChEBI" id="CHEBI:29979"/>
        <dbReference type="ChEBI" id="CHEBI:33190"/>
        <dbReference type="ChEBI" id="CHEBI:58354"/>
        <dbReference type="ChEBI" id="CHEBI:143915"/>
        <dbReference type="ChEBI" id="CHEBI:157692"/>
    </reaction>
    <physiologicalReaction direction="left-to-right" evidence="11">
        <dbReference type="Rhea" id="RHEA:65757"/>
    </physiologicalReaction>
</comment>
<evidence type="ECO:0000256" key="12">
    <source>
        <dbReference type="SAM" id="SignalP"/>
    </source>
</evidence>
<feature type="domain" description="SsuA/THI5-like" evidence="13">
    <location>
        <begin position="57"/>
        <end position="268"/>
    </location>
</feature>
<organism evidence="14 15">
    <name type="scientific">Herpetosiphon gulosus</name>
    <dbReference type="NCBI Taxonomy" id="1973496"/>
    <lineage>
        <taxon>Bacteria</taxon>
        <taxon>Bacillati</taxon>
        <taxon>Chloroflexota</taxon>
        <taxon>Chloroflexia</taxon>
        <taxon>Herpetosiphonales</taxon>
        <taxon>Herpetosiphonaceae</taxon>
        <taxon>Herpetosiphon</taxon>
    </lineage>
</organism>
<evidence type="ECO:0000256" key="11">
    <source>
        <dbReference type="ARBA" id="ARBA00048179"/>
    </source>
</evidence>
<sequence>MVKLLSRRGVRMRRLSYLSVLMLVLLAACSTSQATPTPAPKDSVKLQLNWVFDYSSSGFFAAEKNGRFGEQNLNVELIAGGFDANGYIDGTEKVSSGAADFGVASADSVIQARANGKPVVGIAVLTQNSPLAILSLPGANIRTPQDLVGKKVLVSEGGATQLYNTLLTAQGIDLESAKPLPRFDSGIDQLIDGEIDALVAWNINEAIELSERGYPPSIMLMSDYGINSYELVLITTEKMATENPDLVTRFLKATFKGWNDVIANPSQAVDYVVTYDVKLNRDAQLRRLTEMLKLIKPANTKIGDMRPDLWSFTHQMLQTQGALKEPIELGRAYSTLFLDVIPDR</sequence>
<keyword evidence="8" id="KW-0784">Thiamine biosynthesis</keyword>
<evidence type="ECO:0000313" key="14">
    <source>
        <dbReference type="EMBL" id="GAA5530093.1"/>
    </source>
</evidence>
<name>A0ABP9X6A6_9CHLR</name>
<dbReference type="PANTHER" id="PTHR31528:SF1">
    <property type="entry name" value="4-AMINO-5-HYDROXYMETHYL-2-METHYLPYRIMIDINE PHOSPHATE SYNTHASE THI11-RELATED"/>
    <property type="match status" value="1"/>
</dbReference>
<evidence type="ECO:0000256" key="10">
    <source>
        <dbReference type="ARBA" id="ARBA00033171"/>
    </source>
</evidence>
<dbReference type="InterPro" id="IPR027939">
    <property type="entry name" value="NMT1/THI5"/>
</dbReference>
<keyword evidence="15" id="KW-1185">Reference proteome</keyword>
<evidence type="ECO:0000256" key="2">
    <source>
        <dbReference type="ARBA" id="ARBA00004948"/>
    </source>
</evidence>
<reference evidence="14 15" key="1">
    <citation type="submission" date="2024-02" db="EMBL/GenBank/DDBJ databases">
        <title>Herpetosiphon gulosus NBRC 112829.</title>
        <authorList>
            <person name="Ichikawa N."/>
            <person name="Katano-Makiyama Y."/>
            <person name="Hidaka K."/>
        </authorList>
    </citation>
    <scope>NUCLEOTIDE SEQUENCE [LARGE SCALE GENOMIC DNA]</scope>
    <source>
        <strain evidence="14 15">NBRC 112829</strain>
    </source>
</reference>
<dbReference type="EMBL" id="BAABRU010000015">
    <property type="protein sequence ID" value="GAA5530093.1"/>
    <property type="molecule type" value="Genomic_DNA"/>
</dbReference>
<comment type="caution">
    <text evidence="14">The sequence shown here is derived from an EMBL/GenBank/DDBJ whole genome shotgun (WGS) entry which is preliminary data.</text>
</comment>
<keyword evidence="9" id="KW-0408">Iron</keyword>
<feature type="chain" id="PRO_5045353483" description="Thiamine pyrimidine synthase" evidence="12">
    <location>
        <begin position="35"/>
        <end position="344"/>
    </location>
</feature>
<protein>
    <recommendedName>
        <fullName evidence="10">Thiamine pyrimidine synthase</fullName>
    </recommendedName>
</protein>
<comment type="function">
    <text evidence="1">Responsible for the formation of the pyrimidine heterocycle in the thiamine biosynthesis pathway. Catalyzes the formation of hydroxymethylpyrimidine phosphate (HMP-P) from histidine and pyridoxal phosphate (PLP). The protein uses PLP and the active site histidine to form HMP-P, generating an inactive enzyme. The enzyme can only undergo a single turnover, which suggests it is a suicide enzyme.</text>
</comment>
<gene>
    <name evidence="14" type="primary">thiY</name>
    <name evidence="14" type="ORF">Hgul01_03907</name>
</gene>
<evidence type="ECO:0000256" key="4">
    <source>
        <dbReference type="ARBA" id="ARBA00011738"/>
    </source>
</evidence>
<feature type="signal peptide" evidence="12">
    <location>
        <begin position="1"/>
        <end position="34"/>
    </location>
</feature>
<dbReference type="SUPFAM" id="SSF53850">
    <property type="entry name" value="Periplasmic binding protein-like II"/>
    <property type="match status" value="1"/>
</dbReference>
<evidence type="ECO:0000259" key="13">
    <source>
        <dbReference type="Pfam" id="PF09084"/>
    </source>
</evidence>